<proteinExistence type="predicted"/>
<dbReference type="Proteomes" id="UP001318040">
    <property type="component" value="Chromosome 45"/>
</dbReference>
<dbReference type="GO" id="GO:0008237">
    <property type="term" value="F:metallopeptidase activity"/>
    <property type="evidence" value="ECO:0007669"/>
    <property type="project" value="UniProtKB-KW"/>
</dbReference>
<sequence length="378" mass="41938">MEGMPVVGSPVAGERPVVGDLRVAGRSLDLAQRPVGSTQHDLTGDGAQDEFRHLPHLLQRWRGLDVGPCRGVSARPPCLLAAIKPRNVQRERGRFVRAGFAYNPRFEYANPADPALLARYATPSHCFLPQAVSILERTLSRYGSYEHFEQDMGGDVLSPRRIWAHVRTYMEKEGCLGEVVVSLHDDLLSRASMTVQNGRPTLCINTAAAREHWLEGMLQHEIGTHFLRGLNGARQPWGRPGGRRRFTLRPANPTEEGLASVHSVLHRRDPLLWRAALLYYTINRAAHLSFSALFAELGRFVRDPSTRWEYCLRAKRGQEDTSVPGEHQHCVKVGRVRLDESGCTGGAAVSTLTDELVSILCRAVATVVILHCAVNVVT</sequence>
<keyword evidence="3" id="KW-0378">Hydrolase</keyword>
<gene>
    <name evidence="6" type="primary">LOC116952129</name>
</gene>
<dbReference type="AlphaFoldDB" id="A0AAJ7TZL0"/>
<dbReference type="SMART" id="SM01154">
    <property type="entry name" value="DUF1704"/>
    <property type="match status" value="1"/>
</dbReference>
<keyword evidence="5" id="KW-1185">Reference proteome</keyword>
<evidence type="ECO:0000313" key="6">
    <source>
        <dbReference type="RefSeq" id="XP_032827083.1"/>
    </source>
</evidence>
<dbReference type="GO" id="GO:0006508">
    <property type="term" value="P:proteolysis"/>
    <property type="evidence" value="ECO:0007669"/>
    <property type="project" value="UniProtKB-KW"/>
</dbReference>
<dbReference type="InterPro" id="IPR012548">
    <property type="entry name" value="MATCAP"/>
</dbReference>
<organism evidence="5 6">
    <name type="scientific">Petromyzon marinus</name>
    <name type="common">Sea lamprey</name>
    <dbReference type="NCBI Taxonomy" id="7757"/>
    <lineage>
        <taxon>Eukaryota</taxon>
        <taxon>Metazoa</taxon>
        <taxon>Chordata</taxon>
        <taxon>Craniata</taxon>
        <taxon>Vertebrata</taxon>
        <taxon>Cyclostomata</taxon>
        <taxon>Hyperoartia</taxon>
        <taxon>Petromyzontiformes</taxon>
        <taxon>Petromyzontidae</taxon>
        <taxon>Petromyzon</taxon>
    </lineage>
</organism>
<evidence type="ECO:0000313" key="5">
    <source>
        <dbReference type="Proteomes" id="UP001318040"/>
    </source>
</evidence>
<comment type="cofactor">
    <cofactor evidence="1">
        <name>Zn(2+)</name>
        <dbReference type="ChEBI" id="CHEBI:29105"/>
    </cofactor>
</comment>
<evidence type="ECO:0000256" key="2">
    <source>
        <dbReference type="ARBA" id="ARBA00022670"/>
    </source>
</evidence>
<dbReference type="PANTHER" id="PTHR31817">
    <property type="match status" value="1"/>
</dbReference>
<accession>A0AAJ7TZL0</accession>
<evidence type="ECO:0000256" key="3">
    <source>
        <dbReference type="ARBA" id="ARBA00022801"/>
    </source>
</evidence>
<keyword evidence="4" id="KW-0482">Metalloprotease</keyword>
<keyword evidence="2" id="KW-0645">Protease</keyword>
<name>A0AAJ7TZL0_PETMA</name>
<protein>
    <submittedName>
        <fullName evidence="6">Uncharacterized protein KIAA0895-like isoform X3</fullName>
    </submittedName>
</protein>
<dbReference type="RefSeq" id="XP_032827083.1">
    <property type="nucleotide sequence ID" value="XM_032971192.1"/>
</dbReference>
<reference evidence="6" key="1">
    <citation type="submission" date="2025-08" db="UniProtKB">
        <authorList>
            <consortium name="RefSeq"/>
        </authorList>
    </citation>
    <scope>IDENTIFICATION</scope>
    <source>
        <tissue evidence="6">Sperm</tissue>
    </source>
</reference>
<dbReference type="PANTHER" id="PTHR31817:SF0">
    <property type="entry name" value="CHROMOSOME UNDETERMINED SCAFFOLD_67, WHOLE GENOME SHOTGUN SEQUENCE"/>
    <property type="match status" value="1"/>
</dbReference>
<evidence type="ECO:0000256" key="4">
    <source>
        <dbReference type="ARBA" id="ARBA00023049"/>
    </source>
</evidence>
<evidence type="ECO:0000256" key="1">
    <source>
        <dbReference type="ARBA" id="ARBA00001947"/>
    </source>
</evidence>